<proteinExistence type="predicted"/>
<accession>A0A392VQQ1</accession>
<name>A0A392VQQ1_9FABA</name>
<protein>
    <submittedName>
        <fullName evidence="1">Uncharacterized protein</fullName>
    </submittedName>
</protein>
<reference evidence="1 2" key="1">
    <citation type="journal article" date="2018" name="Front. Plant Sci.">
        <title>Red Clover (Trifolium pratense) and Zigzag Clover (T. medium) - A Picture of Genomic Similarities and Differences.</title>
        <authorList>
            <person name="Dluhosova J."/>
            <person name="Istvanek J."/>
            <person name="Nedelnik J."/>
            <person name="Repkova J."/>
        </authorList>
    </citation>
    <scope>NUCLEOTIDE SEQUENCE [LARGE SCALE GENOMIC DNA]</scope>
    <source>
        <strain evidence="2">cv. 10/8</strain>
        <tissue evidence="1">Leaf</tissue>
    </source>
</reference>
<keyword evidence="2" id="KW-1185">Reference proteome</keyword>
<dbReference type="Proteomes" id="UP000265520">
    <property type="component" value="Unassembled WGS sequence"/>
</dbReference>
<organism evidence="1 2">
    <name type="scientific">Trifolium medium</name>
    <dbReference type="NCBI Taxonomy" id="97028"/>
    <lineage>
        <taxon>Eukaryota</taxon>
        <taxon>Viridiplantae</taxon>
        <taxon>Streptophyta</taxon>
        <taxon>Embryophyta</taxon>
        <taxon>Tracheophyta</taxon>
        <taxon>Spermatophyta</taxon>
        <taxon>Magnoliopsida</taxon>
        <taxon>eudicotyledons</taxon>
        <taxon>Gunneridae</taxon>
        <taxon>Pentapetalae</taxon>
        <taxon>rosids</taxon>
        <taxon>fabids</taxon>
        <taxon>Fabales</taxon>
        <taxon>Fabaceae</taxon>
        <taxon>Papilionoideae</taxon>
        <taxon>50 kb inversion clade</taxon>
        <taxon>NPAAA clade</taxon>
        <taxon>Hologalegina</taxon>
        <taxon>IRL clade</taxon>
        <taxon>Trifolieae</taxon>
        <taxon>Trifolium</taxon>
    </lineage>
</organism>
<comment type="caution">
    <text evidence="1">The sequence shown here is derived from an EMBL/GenBank/DDBJ whole genome shotgun (WGS) entry which is preliminary data.</text>
</comment>
<feature type="non-terminal residue" evidence="1">
    <location>
        <position position="1"/>
    </location>
</feature>
<dbReference type="EMBL" id="LXQA011250392">
    <property type="protein sequence ID" value="MCI90646.1"/>
    <property type="molecule type" value="Genomic_DNA"/>
</dbReference>
<evidence type="ECO:0000313" key="2">
    <source>
        <dbReference type="Proteomes" id="UP000265520"/>
    </source>
</evidence>
<dbReference type="AlphaFoldDB" id="A0A392VQQ1"/>
<sequence length="57" mass="6669">GFHYNGRITSGGWCFRDDEGQFVRAGTYWKNSAYTQFMKHARSHKGSLYYELGVHHI</sequence>
<evidence type="ECO:0000313" key="1">
    <source>
        <dbReference type="EMBL" id="MCI90646.1"/>
    </source>
</evidence>